<dbReference type="RefSeq" id="WP_113675194.1">
    <property type="nucleotide sequence ID" value="NZ_CAJXUH010000007.1"/>
</dbReference>
<dbReference type="AlphaFoldDB" id="A0A8J8SE78"/>
<sequence length="207" mass="22324">MDNINIDTLDNIQLDVLREIGNIGAGNATTALSQMINKKIDMGVPKVNISEFKELSEVLGGAENQVVGILLNVEGEINGMMMFVLEKVSAHNLVNILMGKELNTFEDFTEIDLSALKEIGNIITGAYLNSLSSLTNLKIISSIPYMAIDMAGAILSVPAIEFGKIGDKALLIQTEFGEGEDKVFGNFILIPDVKSYGTILKSLGITE</sequence>
<dbReference type="PANTHER" id="PTHR43693:SF1">
    <property type="entry name" value="PROTEIN PHOSPHATASE CHEZ"/>
    <property type="match status" value="1"/>
</dbReference>
<accession>A0A8J8SE78</accession>
<keyword evidence="2" id="KW-0378">Hydrolase</keyword>
<protein>
    <submittedName>
        <fullName evidence="4">Chemotaxis protein CheC</fullName>
    </submittedName>
</protein>
<dbReference type="InterPro" id="IPR007597">
    <property type="entry name" value="CheC"/>
</dbReference>
<evidence type="ECO:0000256" key="2">
    <source>
        <dbReference type="ARBA" id="ARBA00022801"/>
    </source>
</evidence>
<evidence type="ECO:0000313" key="5">
    <source>
        <dbReference type="Proteomes" id="UP000677305"/>
    </source>
</evidence>
<feature type="domain" description="CheC-like protein" evidence="3">
    <location>
        <begin position="113"/>
        <end position="140"/>
    </location>
</feature>
<dbReference type="SUPFAM" id="SSF103039">
    <property type="entry name" value="CheC-like"/>
    <property type="match status" value="1"/>
</dbReference>
<feature type="domain" description="CheC-like protein" evidence="3">
    <location>
        <begin position="12"/>
        <end position="49"/>
    </location>
</feature>
<organism evidence="4 5">
    <name type="scientific">Vallitalea guaymasensis</name>
    <dbReference type="NCBI Taxonomy" id="1185412"/>
    <lineage>
        <taxon>Bacteria</taxon>
        <taxon>Bacillati</taxon>
        <taxon>Bacillota</taxon>
        <taxon>Clostridia</taxon>
        <taxon>Lachnospirales</taxon>
        <taxon>Vallitaleaceae</taxon>
        <taxon>Vallitalea</taxon>
    </lineage>
</organism>
<dbReference type="InterPro" id="IPR028976">
    <property type="entry name" value="CheC-like_sf"/>
</dbReference>
<dbReference type="Pfam" id="PF04509">
    <property type="entry name" value="CheC"/>
    <property type="match status" value="2"/>
</dbReference>
<keyword evidence="5" id="KW-1185">Reference proteome</keyword>
<dbReference type="KEGG" id="vgu:HYG85_22070"/>
<reference evidence="4 5" key="1">
    <citation type="submission" date="2020-07" db="EMBL/GenBank/DDBJ databases">
        <title>Vallitalea guaymasensis genome.</title>
        <authorList>
            <person name="Postec A."/>
        </authorList>
    </citation>
    <scope>NUCLEOTIDE SEQUENCE [LARGE SCALE GENOMIC DNA]</scope>
    <source>
        <strain evidence="4 5">Ra1766G1</strain>
    </source>
</reference>
<evidence type="ECO:0000313" key="4">
    <source>
        <dbReference type="EMBL" id="QUH31464.1"/>
    </source>
</evidence>
<name>A0A8J8SE78_9FIRM</name>
<dbReference type="Proteomes" id="UP000677305">
    <property type="component" value="Chromosome"/>
</dbReference>
<keyword evidence="1" id="KW-0145">Chemotaxis</keyword>
<dbReference type="InterPro" id="IPR050992">
    <property type="entry name" value="CheZ_family_phosphatases"/>
</dbReference>
<dbReference type="PANTHER" id="PTHR43693">
    <property type="entry name" value="PROTEIN PHOSPHATASE CHEZ"/>
    <property type="match status" value="1"/>
</dbReference>
<gene>
    <name evidence="4" type="ORF">HYG85_22070</name>
</gene>
<dbReference type="OrthoDB" id="9812187at2"/>
<evidence type="ECO:0000259" key="3">
    <source>
        <dbReference type="Pfam" id="PF04509"/>
    </source>
</evidence>
<evidence type="ECO:0000256" key="1">
    <source>
        <dbReference type="ARBA" id="ARBA00022500"/>
    </source>
</evidence>
<proteinExistence type="predicted"/>
<dbReference type="GO" id="GO:0016787">
    <property type="term" value="F:hydrolase activity"/>
    <property type="evidence" value="ECO:0007669"/>
    <property type="project" value="UniProtKB-KW"/>
</dbReference>
<dbReference type="GO" id="GO:0006935">
    <property type="term" value="P:chemotaxis"/>
    <property type="evidence" value="ECO:0007669"/>
    <property type="project" value="UniProtKB-KW"/>
</dbReference>
<dbReference type="CDD" id="cd17909">
    <property type="entry name" value="CheC_ClassI"/>
    <property type="match status" value="1"/>
</dbReference>
<dbReference type="Gene3D" id="3.40.1550.10">
    <property type="entry name" value="CheC-like"/>
    <property type="match status" value="1"/>
</dbReference>
<dbReference type="EMBL" id="CP058561">
    <property type="protein sequence ID" value="QUH31464.1"/>
    <property type="molecule type" value="Genomic_DNA"/>
</dbReference>